<organism evidence="1">
    <name type="scientific">Octopus bimaculoides</name>
    <name type="common">California two-spotted octopus</name>
    <dbReference type="NCBI Taxonomy" id="37653"/>
    <lineage>
        <taxon>Eukaryota</taxon>
        <taxon>Metazoa</taxon>
        <taxon>Spiralia</taxon>
        <taxon>Lophotrochozoa</taxon>
        <taxon>Mollusca</taxon>
        <taxon>Cephalopoda</taxon>
        <taxon>Coleoidea</taxon>
        <taxon>Octopodiformes</taxon>
        <taxon>Octopoda</taxon>
        <taxon>Incirrata</taxon>
        <taxon>Octopodidae</taxon>
        <taxon>Octopus</taxon>
    </lineage>
</organism>
<gene>
    <name evidence="1" type="ORF">OCBIM_22002550mg</name>
</gene>
<evidence type="ECO:0000313" key="1">
    <source>
        <dbReference type="EMBL" id="KOF70590.1"/>
    </source>
</evidence>
<accession>A0A0L8G1Y2</accession>
<reference evidence="1" key="1">
    <citation type="submission" date="2015-07" db="EMBL/GenBank/DDBJ databases">
        <title>MeaNS - Measles Nucleotide Surveillance Program.</title>
        <authorList>
            <person name="Tran T."/>
            <person name="Druce J."/>
        </authorList>
    </citation>
    <scope>NUCLEOTIDE SEQUENCE</scope>
    <source>
        <strain evidence="1">UCB-OBI-ISO-001</strain>
        <tissue evidence="1">Gonad</tissue>
    </source>
</reference>
<proteinExistence type="predicted"/>
<dbReference type="EMBL" id="KQ424684">
    <property type="protein sequence ID" value="KOF70590.1"/>
    <property type="molecule type" value="Genomic_DNA"/>
</dbReference>
<sequence length="32" mass="3983">MEDVVVHKYEAWHKKETRQEKQLQLKEILKNC</sequence>
<dbReference type="AlphaFoldDB" id="A0A0L8G1Y2"/>
<protein>
    <submittedName>
        <fullName evidence="1">Uncharacterized protein</fullName>
    </submittedName>
</protein>
<name>A0A0L8G1Y2_OCTBM</name>